<dbReference type="InterPro" id="IPR025610">
    <property type="entry name" value="MYC/MYB_N"/>
</dbReference>
<dbReference type="InterPro" id="IPR011598">
    <property type="entry name" value="bHLH_dom"/>
</dbReference>
<evidence type="ECO:0000256" key="7">
    <source>
        <dbReference type="SAM" id="MobiDB-lite"/>
    </source>
</evidence>
<reference evidence="9 10" key="1">
    <citation type="submission" date="2024-11" db="EMBL/GenBank/DDBJ databases">
        <title>Chromosome-level genome assembly of Eucalyptus globulus Labill. provides insights into its genome evolution.</title>
        <authorList>
            <person name="Li X."/>
        </authorList>
    </citation>
    <scope>NUCLEOTIDE SEQUENCE [LARGE SCALE GENOMIC DNA]</scope>
    <source>
        <strain evidence="9">CL2024</strain>
        <tissue evidence="9">Fresh tender leaves</tissue>
    </source>
</reference>
<dbReference type="EMBL" id="JBJKBG010000005">
    <property type="protein sequence ID" value="KAL3738153.1"/>
    <property type="molecule type" value="Genomic_DNA"/>
</dbReference>
<accession>A0ABD3KFQ0</accession>
<keyword evidence="2" id="KW-0805">Transcription regulation</keyword>
<dbReference type="PANTHER" id="PTHR46266">
    <property type="entry name" value="TRANSCRIPTION FACTOR TT8"/>
    <property type="match status" value="1"/>
</dbReference>
<keyword evidence="10" id="KW-1185">Reference proteome</keyword>
<keyword evidence="5" id="KW-0804">Transcription</keyword>
<dbReference type="SUPFAM" id="SSF47459">
    <property type="entry name" value="HLH, helix-loop-helix DNA-binding domain"/>
    <property type="match status" value="1"/>
</dbReference>
<dbReference type="Proteomes" id="UP001634007">
    <property type="component" value="Unassembled WGS sequence"/>
</dbReference>
<dbReference type="SMART" id="SM00353">
    <property type="entry name" value="HLH"/>
    <property type="match status" value="1"/>
</dbReference>
<dbReference type="PROSITE" id="PS50888">
    <property type="entry name" value="BHLH"/>
    <property type="match status" value="1"/>
</dbReference>
<keyword evidence="3" id="KW-0238">DNA-binding</keyword>
<comment type="subcellular location">
    <subcellularLocation>
        <location evidence="1">Nucleus</location>
    </subcellularLocation>
</comment>
<feature type="region of interest" description="Disordered" evidence="7">
    <location>
        <begin position="487"/>
        <end position="522"/>
    </location>
</feature>
<feature type="compositionally biased region" description="Polar residues" evidence="7">
    <location>
        <begin position="501"/>
        <end position="511"/>
    </location>
</feature>
<dbReference type="Pfam" id="PF22754">
    <property type="entry name" value="bHLH-TF_ACT-like_plant"/>
    <property type="match status" value="1"/>
</dbReference>
<dbReference type="Gene3D" id="4.10.280.10">
    <property type="entry name" value="Helix-loop-helix DNA-binding domain"/>
    <property type="match status" value="1"/>
</dbReference>
<evidence type="ECO:0000256" key="1">
    <source>
        <dbReference type="ARBA" id="ARBA00004123"/>
    </source>
</evidence>
<name>A0ABD3KFQ0_EUCGL</name>
<evidence type="ECO:0000256" key="2">
    <source>
        <dbReference type="ARBA" id="ARBA00023015"/>
    </source>
</evidence>
<comment type="caution">
    <text evidence="9">The sequence shown here is derived from an EMBL/GenBank/DDBJ whole genome shotgun (WGS) entry which is preliminary data.</text>
</comment>
<protein>
    <recommendedName>
        <fullName evidence="8">BHLH domain-containing protein</fullName>
    </recommendedName>
</protein>
<evidence type="ECO:0000256" key="4">
    <source>
        <dbReference type="ARBA" id="ARBA00023159"/>
    </source>
</evidence>
<evidence type="ECO:0000256" key="3">
    <source>
        <dbReference type="ARBA" id="ARBA00023125"/>
    </source>
</evidence>
<evidence type="ECO:0000256" key="5">
    <source>
        <dbReference type="ARBA" id="ARBA00023163"/>
    </source>
</evidence>
<evidence type="ECO:0000259" key="8">
    <source>
        <dbReference type="PROSITE" id="PS50888"/>
    </source>
</evidence>
<dbReference type="Pfam" id="PF14215">
    <property type="entry name" value="bHLH-MYC_N"/>
    <property type="match status" value="1"/>
</dbReference>
<evidence type="ECO:0000256" key="6">
    <source>
        <dbReference type="ARBA" id="ARBA00023242"/>
    </source>
</evidence>
<feature type="compositionally biased region" description="Basic and acidic residues" evidence="7">
    <location>
        <begin position="491"/>
        <end position="500"/>
    </location>
</feature>
<dbReference type="InterPro" id="IPR054502">
    <property type="entry name" value="bHLH-TF_ACT-like_plant"/>
</dbReference>
<sequence length="623" mass="69537">MSAGVQNQGTIKEHFKEQLALAVRNIQWSYAIFWSISAAQLGVLEWGGGYYNGDIKTRRMTQAIELNGGDHMDLHRSEQLRELYESLSGSEPNPQTSRRPSVALSPEDLADAEWYYLVCMSFIFNIGQCLPGQSLATGKLIWLCNAHCADSKVFSRSLLAKSASIQTVVCFPFLDGVIELGTTDPVLEDPNLIQHVKTYLLESSDLRRSDPCARDNTEETIMISVEAEEGITSLNPNSNGLDPNPQLDDSCIIGELYGVASQIQSWQIKNDELSYHIHQSGNSKDSTSQSFLETGTAIPIPNFEKSKDHWPGNLQECNNEELNRVDLRADGLHYQTVLSSILKTSNGLRSGPHREWGEPESGFIGWKKGQHKWQRAKGVPQMLLKKILLEVPQLHARSMLDISEVSCKRDGLWMALTDELSPDHTLSESRQREKINEQFSVLNSIVPLVNKVDKISILDNTIEYVKELQRRAEELESSRTSNGLLAISEGKPQESTERTSDNCGNPRTGLSKQPIVKKRKAHNCGTTETDNDYLRDIPIDYLSVSVNDEDVLIEMRCLWREGVLLEIIEALSHSRLDSHSVQSLSSNGILSVTIKCKLQRSTTTTKTTAATIKQALQGVAQNC</sequence>
<dbReference type="PANTHER" id="PTHR46266:SF3">
    <property type="entry name" value="TRANSCRIPTION FACTOR EGL1"/>
    <property type="match status" value="1"/>
</dbReference>
<gene>
    <name evidence="9" type="ORF">ACJRO7_019654</name>
</gene>
<organism evidence="9 10">
    <name type="scientific">Eucalyptus globulus</name>
    <name type="common">Tasmanian blue gum</name>
    <dbReference type="NCBI Taxonomy" id="34317"/>
    <lineage>
        <taxon>Eukaryota</taxon>
        <taxon>Viridiplantae</taxon>
        <taxon>Streptophyta</taxon>
        <taxon>Embryophyta</taxon>
        <taxon>Tracheophyta</taxon>
        <taxon>Spermatophyta</taxon>
        <taxon>Magnoliopsida</taxon>
        <taxon>eudicotyledons</taxon>
        <taxon>Gunneridae</taxon>
        <taxon>Pentapetalae</taxon>
        <taxon>rosids</taxon>
        <taxon>malvids</taxon>
        <taxon>Myrtales</taxon>
        <taxon>Myrtaceae</taxon>
        <taxon>Myrtoideae</taxon>
        <taxon>Eucalypteae</taxon>
        <taxon>Eucalyptus</taxon>
    </lineage>
</organism>
<dbReference type="GO" id="GO:0080090">
    <property type="term" value="P:regulation of primary metabolic process"/>
    <property type="evidence" value="ECO:0007669"/>
    <property type="project" value="UniProtKB-ARBA"/>
</dbReference>
<keyword evidence="6" id="KW-0539">Nucleus</keyword>
<dbReference type="AlphaFoldDB" id="A0ABD3KFQ0"/>
<dbReference type="GO" id="GO:0005634">
    <property type="term" value="C:nucleus"/>
    <property type="evidence" value="ECO:0007669"/>
    <property type="project" value="UniProtKB-SubCell"/>
</dbReference>
<keyword evidence="4" id="KW-0010">Activator</keyword>
<proteinExistence type="predicted"/>
<evidence type="ECO:0000313" key="9">
    <source>
        <dbReference type="EMBL" id="KAL3738153.1"/>
    </source>
</evidence>
<dbReference type="InterPro" id="IPR036638">
    <property type="entry name" value="HLH_DNA-bd_sf"/>
</dbReference>
<dbReference type="Pfam" id="PF00010">
    <property type="entry name" value="HLH"/>
    <property type="match status" value="1"/>
</dbReference>
<feature type="domain" description="BHLH" evidence="8">
    <location>
        <begin position="419"/>
        <end position="468"/>
    </location>
</feature>
<evidence type="ECO:0000313" key="10">
    <source>
        <dbReference type="Proteomes" id="UP001634007"/>
    </source>
</evidence>